<keyword evidence="2" id="KW-1185">Reference proteome</keyword>
<dbReference type="EMBL" id="JAGSXH010000208">
    <property type="protein sequence ID" value="MBS2966853.1"/>
    <property type="molecule type" value="Genomic_DNA"/>
</dbReference>
<evidence type="ECO:0000313" key="1">
    <source>
        <dbReference type="EMBL" id="MBS2966853.1"/>
    </source>
</evidence>
<proteinExistence type="predicted"/>
<reference evidence="1" key="1">
    <citation type="submission" date="2021-04" db="EMBL/GenBank/DDBJ databases">
        <title>Genome based classification of Actinospica acidithermotolerans sp. nov., an actinobacterium isolated from an Indonesian hot spring.</title>
        <authorList>
            <person name="Kusuma A.B."/>
            <person name="Putra K.E."/>
            <person name="Nafisah S."/>
            <person name="Loh J."/>
            <person name="Nouioui I."/>
            <person name="Goodfellow M."/>
        </authorList>
    </citation>
    <scope>NUCLEOTIDE SEQUENCE</scope>
    <source>
        <strain evidence="1">DSM 45618</strain>
    </source>
</reference>
<organism evidence="1 2">
    <name type="scientific">Actinocrinis puniceicyclus</name>
    <dbReference type="NCBI Taxonomy" id="977794"/>
    <lineage>
        <taxon>Bacteria</taxon>
        <taxon>Bacillati</taxon>
        <taxon>Actinomycetota</taxon>
        <taxon>Actinomycetes</taxon>
        <taxon>Catenulisporales</taxon>
        <taxon>Actinospicaceae</taxon>
        <taxon>Actinocrinis</taxon>
    </lineage>
</organism>
<accession>A0A8J7WQY3</accession>
<evidence type="ECO:0008006" key="3">
    <source>
        <dbReference type="Google" id="ProtNLM"/>
    </source>
</evidence>
<dbReference type="Proteomes" id="UP000677913">
    <property type="component" value="Unassembled WGS sequence"/>
</dbReference>
<name>A0A8J7WQY3_9ACTN</name>
<protein>
    <recommendedName>
        <fullName evidence="3">DUF4304 domain-containing protein</fullName>
    </recommendedName>
</protein>
<sequence>MPGEIKDLAAVVAQIMVKEHGFTKKGRLFLREDNLLRSVIISPSKAAATGSYRFDVALNLGLLGLSSSSATRSEWVVSATAGKIRMMRDRSARRLEITGNDEEDSRVKAELIELLQALSDDFLLKPSSPADLIELVVSGADDFKRLDLWPWNELARLELACVYLEYVGESQRAHKLEERALHLSIEQGVDYFPKRLRENVQMASLRKSSRA</sequence>
<comment type="caution">
    <text evidence="1">The sequence shown here is derived from an EMBL/GenBank/DDBJ whole genome shotgun (WGS) entry which is preliminary data.</text>
</comment>
<evidence type="ECO:0000313" key="2">
    <source>
        <dbReference type="Proteomes" id="UP000677913"/>
    </source>
</evidence>
<gene>
    <name evidence="1" type="ORF">KGA66_27710</name>
</gene>
<dbReference type="RefSeq" id="WP_211472326.1">
    <property type="nucleotide sequence ID" value="NZ_JAGSXH010000208.1"/>
</dbReference>
<dbReference type="AlphaFoldDB" id="A0A8J7WQY3"/>